<protein>
    <recommendedName>
        <fullName evidence="4">Nuclease</fullName>
    </recommendedName>
</protein>
<keyword evidence="1" id="KW-0732">Signal</keyword>
<dbReference type="EMBL" id="MDCE01000024">
    <property type="protein sequence ID" value="PPV05771.1"/>
    <property type="molecule type" value="Genomic_DNA"/>
</dbReference>
<organism evidence="2 3">
    <name type="scientific">Xanthomonas bromi</name>
    <dbReference type="NCBI Taxonomy" id="56449"/>
    <lineage>
        <taxon>Bacteria</taxon>
        <taxon>Pseudomonadati</taxon>
        <taxon>Pseudomonadota</taxon>
        <taxon>Gammaproteobacteria</taxon>
        <taxon>Lysobacterales</taxon>
        <taxon>Lysobacteraceae</taxon>
        <taxon>Xanthomonas</taxon>
    </lineage>
</organism>
<dbReference type="Proteomes" id="UP000239710">
    <property type="component" value="Unassembled WGS sequence"/>
</dbReference>
<name>A0ABX5BMU2_9XANT</name>
<evidence type="ECO:0000313" key="3">
    <source>
        <dbReference type="Proteomes" id="UP000239710"/>
    </source>
</evidence>
<evidence type="ECO:0000313" key="2">
    <source>
        <dbReference type="EMBL" id="PPV05771.1"/>
    </source>
</evidence>
<gene>
    <name evidence="2" type="ORF">XbrCFBP1976_15645</name>
</gene>
<proteinExistence type="predicted"/>
<reference evidence="2 3" key="1">
    <citation type="submission" date="2016-08" db="EMBL/GenBank/DDBJ databases">
        <title>Evolution of the type three secretion system and type three effector repertoires in Xanthomonas.</title>
        <authorList>
            <person name="Merda D."/>
            <person name="Briand M."/>
            <person name="Bosis E."/>
            <person name="Rousseau C."/>
            <person name="Portier P."/>
            <person name="Jacques M.-A."/>
            <person name="Fischer-Le Saux M."/>
        </authorList>
    </citation>
    <scope>NUCLEOTIDE SEQUENCE [LARGE SCALE GENOMIC DNA]</scope>
    <source>
        <strain evidence="2 3">CFBP1976</strain>
    </source>
</reference>
<dbReference type="RefSeq" id="WP_065469527.1">
    <property type="nucleotide sequence ID" value="NZ_FLTX01000047.1"/>
</dbReference>
<evidence type="ECO:0008006" key="4">
    <source>
        <dbReference type="Google" id="ProtNLM"/>
    </source>
</evidence>
<comment type="caution">
    <text evidence="2">The sequence shown here is derived from an EMBL/GenBank/DDBJ whole genome shotgun (WGS) entry which is preliminary data.</text>
</comment>
<sequence length="172" mass="17912">MNQQHVYSRASAMALLSSSAIAVGSAAPVLGRSAGAVRVGQRFVRLAPQADGQRVDASPIESGDDVEAGLLRAGVPMMLQDGRVARLDVCDATTVGPFGIASGDNEATARARLAAGYRAELHHDGAGDGNDRYLTCRDPQSGFAVRYETGEGSVRSMYAGTWDAVQLVEACA</sequence>
<keyword evidence="3" id="KW-1185">Reference proteome</keyword>
<evidence type="ECO:0000256" key="1">
    <source>
        <dbReference type="SAM" id="SignalP"/>
    </source>
</evidence>
<feature type="signal peptide" evidence="1">
    <location>
        <begin position="1"/>
        <end position="22"/>
    </location>
</feature>
<accession>A0ABX5BMU2</accession>
<feature type="chain" id="PRO_5046011927" description="Nuclease" evidence="1">
    <location>
        <begin position="23"/>
        <end position="172"/>
    </location>
</feature>